<comment type="function">
    <text evidence="5">Catalyzes the reversible transfer of the terminal phosphate group between ATP and AMP. Plays an important role in cellular energy homeostasis and in adenine nucleotide metabolism.</text>
</comment>
<comment type="similarity">
    <text evidence="5 6">Belongs to the adenylate kinase family.</text>
</comment>
<dbReference type="InterPro" id="IPR027417">
    <property type="entry name" value="P-loop_NTPase"/>
</dbReference>
<keyword evidence="5" id="KW-0963">Cytoplasm</keyword>
<dbReference type="NCBIfam" id="NF011101">
    <property type="entry name" value="PRK14528.1"/>
    <property type="match status" value="1"/>
</dbReference>
<comment type="caution">
    <text evidence="8">The sequence shown here is derived from an EMBL/GenBank/DDBJ whole genome shotgun (WGS) entry which is preliminary data.</text>
</comment>
<dbReference type="UniPathway" id="UPA00588">
    <property type="reaction ID" value="UER00649"/>
</dbReference>
<dbReference type="GO" id="GO:0005524">
    <property type="term" value="F:ATP binding"/>
    <property type="evidence" value="ECO:0007669"/>
    <property type="project" value="UniProtKB-UniRule"/>
</dbReference>
<dbReference type="CDD" id="cd01428">
    <property type="entry name" value="ADK"/>
    <property type="match status" value="1"/>
</dbReference>
<dbReference type="OrthoDB" id="9805030at2"/>
<evidence type="ECO:0000256" key="2">
    <source>
        <dbReference type="ARBA" id="ARBA00022727"/>
    </source>
</evidence>
<dbReference type="GO" id="GO:0004017">
    <property type="term" value="F:AMP kinase activity"/>
    <property type="evidence" value="ECO:0007669"/>
    <property type="project" value="UniProtKB-UniRule"/>
</dbReference>
<protein>
    <recommendedName>
        <fullName evidence="5 7">Adenylate kinase</fullName>
        <shortName evidence="5">AK</shortName>
        <ecNumber evidence="5 7">2.7.4.3</ecNumber>
    </recommendedName>
    <alternativeName>
        <fullName evidence="5">ATP-AMP transphosphorylase</fullName>
    </alternativeName>
    <alternativeName>
        <fullName evidence="5">ATP:AMP phosphotransferase</fullName>
    </alternativeName>
    <alternativeName>
        <fullName evidence="5">Adenylate monophosphate kinase</fullName>
    </alternativeName>
</protein>
<feature type="binding site" evidence="5">
    <location>
        <position position="171"/>
    </location>
    <ligand>
        <name>ATP</name>
        <dbReference type="ChEBI" id="CHEBI:30616"/>
    </ligand>
</feature>
<evidence type="ECO:0000256" key="5">
    <source>
        <dbReference type="HAMAP-Rule" id="MF_00235"/>
    </source>
</evidence>
<dbReference type="SUPFAM" id="SSF52540">
    <property type="entry name" value="P-loop containing nucleoside triphosphate hydrolases"/>
    <property type="match status" value="1"/>
</dbReference>
<evidence type="ECO:0000256" key="4">
    <source>
        <dbReference type="ARBA" id="ARBA00022777"/>
    </source>
</evidence>
<dbReference type="NCBIfam" id="NF011104">
    <property type="entry name" value="PRK14531.1"/>
    <property type="match status" value="1"/>
</dbReference>
<feature type="binding site" evidence="5">
    <location>
        <position position="32"/>
    </location>
    <ligand>
        <name>AMP</name>
        <dbReference type="ChEBI" id="CHEBI:456215"/>
    </ligand>
</feature>
<feature type="binding site" evidence="5">
    <location>
        <position position="128"/>
    </location>
    <ligand>
        <name>ATP</name>
        <dbReference type="ChEBI" id="CHEBI:30616"/>
    </ligand>
</feature>
<accession>A0A2N0VER1</accession>
<dbReference type="NCBIfam" id="NF001381">
    <property type="entry name" value="PRK00279.1-3"/>
    <property type="match status" value="1"/>
</dbReference>
<keyword evidence="1 5" id="KW-0808">Transferase</keyword>
<evidence type="ECO:0000313" key="8">
    <source>
        <dbReference type="EMBL" id="PKD42677.1"/>
    </source>
</evidence>
<keyword evidence="2 5" id="KW-0545">Nucleotide biosynthesis</keyword>
<evidence type="ECO:0000256" key="7">
    <source>
        <dbReference type="RuleBase" id="RU003331"/>
    </source>
</evidence>
<dbReference type="InterPro" id="IPR006259">
    <property type="entry name" value="Adenyl_kin_sub"/>
</dbReference>
<dbReference type="PROSITE" id="PS00113">
    <property type="entry name" value="ADENYLATE_KINASE"/>
    <property type="match status" value="1"/>
</dbReference>
<evidence type="ECO:0000313" key="9">
    <source>
        <dbReference type="Proteomes" id="UP000233398"/>
    </source>
</evidence>
<dbReference type="InterPro" id="IPR000850">
    <property type="entry name" value="Adenylat/UMP-CMP_kin"/>
</dbReference>
<dbReference type="NCBIfam" id="TIGR01351">
    <property type="entry name" value="adk"/>
    <property type="match status" value="1"/>
</dbReference>
<evidence type="ECO:0000256" key="6">
    <source>
        <dbReference type="RuleBase" id="RU003330"/>
    </source>
</evidence>
<comment type="pathway">
    <text evidence="5">Purine metabolism; AMP biosynthesis via salvage pathway; AMP from ADP: step 1/1.</text>
</comment>
<comment type="subcellular location">
    <subcellularLocation>
        <location evidence="5 7">Cytoplasm</location>
    </subcellularLocation>
</comment>
<feature type="binding site" evidence="5">
    <location>
        <position position="93"/>
    </location>
    <ligand>
        <name>AMP</name>
        <dbReference type="ChEBI" id="CHEBI:456215"/>
    </ligand>
</feature>
<dbReference type="GO" id="GO:0005737">
    <property type="term" value="C:cytoplasm"/>
    <property type="evidence" value="ECO:0007669"/>
    <property type="project" value="UniProtKB-SubCell"/>
</dbReference>
<sequence length="185" mass="20547">MMNIIIFGPPGAGKGTQAEKMQKHFNIPHLSTGNIFRENIKNETPLGKKVKSILDAGNLVPDETVVDLVKDELSKPKYDKGVILDGFPRTVAQAEALDSFFEENGKKIDAFLTLTVPEEELINRILSRGEGRSDDTPEKVKNRLSVYQKETAPVLNYYKEKGAVKEIDGVGSIEEIFDRIKDAVS</sequence>
<feature type="binding site" evidence="5">
    <location>
        <begin position="11"/>
        <end position="16"/>
    </location>
    <ligand>
        <name>ATP</name>
        <dbReference type="ChEBI" id="CHEBI:30616"/>
    </ligand>
</feature>
<dbReference type="NCBIfam" id="NF011100">
    <property type="entry name" value="PRK14527.1"/>
    <property type="match status" value="1"/>
</dbReference>
<organism evidence="8 9">
    <name type="scientific">Rhodohalobacter barkolensis</name>
    <dbReference type="NCBI Taxonomy" id="2053187"/>
    <lineage>
        <taxon>Bacteria</taxon>
        <taxon>Pseudomonadati</taxon>
        <taxon>Balneolota</taxon>
        <taxon>Balneolia</taxon>
        <taxon>Balneolales</taxon>
        <taxon>Balneolaceae</taxon>
        <taxon>Rhodohalobacter</taxon>
    </lineage>
</organism>
<dbReference type="EMBL" id="PISP01000006">
    <property type="protein sequence ID" value="PKD42677.1"/>
    <property type="molecule type" value="Genomic_DNA"/>
</dbReference>
<dbReference type="Gene3D" id="3.40.50.300">
    <property type="entry name" value="P-loop containing nucleotide triphosphate hydrolases"/>
    <property type="match status" value="1"/>
</dbReference>
<dbReference type="EC" id="2.7.4.3" evidence="5 7"/>
<dbReference type="PRINTS" id="PR00094">
    <property type="entry name" value="ADENYLTKNASE"/>
</dbReference>
<comment type="caution">
    <text evidence="5">Lacks conserved residue(s) required for the propagation of feature annotation.</text>
</comment>
<comment type="domain">
    <text evidence="5">Consists of three domains, a large central CORE domain and two small peripheral domains, NMPbind and LID, which undergo movements during catalysis. The LID domain closes over the site of phosphoryl transfer upon ATP binding. Assembling and dissambling the active center during each catalytic cycle provides an effective means to prevent ATP hydrolysis.</text>
</comment>
<proteinExistence type="inferred from homology"/>
<comment type="catalytic activity">
    <reaction evidence="5 7">
        <text>AMP + ATP = 2 ADP</text>
        <dbReference type="Rhea" id="RHEA:12973"/>
        <dbReference type="ChEBI" id="CHEBI:30616"/>
        <dbReference type="ChEBI" id="CHEBI:456215"/>
        <dbReference type="ChEBI" id="CHEBI:456216"/>
        <dbReference type="EC" id="2.7.4.3"/>
    </reaction>
</comment>
<evidence type="ECO:0000256" key="1">
    <source>
        <dbReference type="ARBA" id="ARBA00022679"/>
    </source>
</evidence>
<feature type="binding site" evidence="5">
    <location>
        <begin position="58"/>
        <end position="60"/>
    </location>
    <ligand>
        <name>AMP</name>
        <dbReference type="ChEBI" id="CHEBI:456215"/>
    </ligand>
</feature>
<comment type="subunit">
    <text evidence="5 7">Monomer.</text>
</comment>
<name>A0A2N0VER1_9BACT</name>
<dbReference type="AlphaFoldDB" id="A0A2N0VER1"/>
<dbReference type="PANTHER" id="PTHR23359">
    <property type="entry name" value="NUCLEOTIDE KINASE"/>
    <property type="match status" value="1"/>
</dbReference>
<dbReference type="HAMAP" id="MF_00235">
    <property type="entry name" value="Adenylate_kinase_Adk"/>
    <property type="match status" value="1"/>
</dbReference>
<keyword evidence="9" id="KW-1185">Reference proteome</keyword>
<dbReference type="Pfam" id="PF00406">
    <property type="entry name" value="ADK"/>
    <property type="match status" value="1"/>
</dbReference>
<keyword evidence="3 5" id="KW-0547">Nucleotide-binding</keyword>
<feature type="binding site" evidence="5">
    <location>
        <position position="132"/>
    </location>
    <ligand>
        <name>AMP</name>
        <dbReference type="ChEBI" id="CHEBI:456215"/>
    </ligand>
</feature>
<dbReference type="Proteomes" id="UP000233398">
    <property type="component" value="Unassembled WGS sequence"/>
</dbReference>
<gene>
    <name evidence="5" type="primary">adk</name>
    <name evidence="8" type="ORF">CWD77_14830</name>
</gene>
<feature type="binding site" evidence="5">
    <location>
        <begin position="86"/>
        <end position="89"/>
    </location>
    <ligand>
        <name>AMP</name>
        <dbReference type="ChEBI" id="CHEBI:456215"/>
    </ligand>
</feature>
<dbReference type="NCBIfam" id="NF011105">
    <property type="entry name" value="PRK14532.1"/>
    <property type="match status" value="1"/>
</dbReference>
<dbReference type="GO" id="GO:0044209">
    <property type="term" value="P:AMP salvage"/>
    <property type="evidence" value="ECO:0007669"/>
    <property type="project" value="UniProtKB-UniRule"/>
</dbReference>
<dbReference type="InterPro" id="IPR033690">
    <property type="entry name" value="Adenylat_kinase_CS"/>
</dbReference>
<evidence type="ECO:0000256" key="3">
    <source>
        <dbReference type="ARBA" id="ARBA00022741"/>
    </source>
</evidence>
<keyword evidence="4 5" id="KW-0418">Kinase</keyword>
<feature type="region of interest" description="NMP" evidence="5">
    <location>
        <begin position="31"/>
        <end position="60"/>
    </location>
</feature>
<reference evidence="8 9" key="1">
    <citation type="submission" date="2017-11" db="EMBL/GenBank/DDBJ databases">
        <title>Rhodohalobacter 15182 sp. nov., isolated from a salt lake.</title>
        <authorList>
            <person name="Han S."/>
        </authorList>
    </citation>
    <scope>NUCLEOTIDE SEQUENCE [LARGE SCALE GENOMIC DNA]</scope>
    <source>
        <strain evidence="8 9">15182</strain>
    </source>
</reference>
<feature type="binding site" evidence="5">
    <location>
        <position position="37"/>
    </location>
    <ligand>
        <name>AMP</name>
        <dbReference type="ChEBI" id="CHEBI:456215"/>
    </ligand>
</feature>
<keyword evidence="5 7" id="KW-0067">ATP-binding</keyword>
<feature type="binding site" evidence="5">
    <location>
        <position position="143"/>
    </location>
    <ligand>
        <name>AMP</name>
        <dbReference type="ChEBI" id="CHEBI:456215"/>
    </ligand>
</feature>